<accession>A0A5C3M4T3</accession>
<dbReference type="SUPFAM" id="SSF57701">
    <property type="entry name" value="Zn2/Cys6 DNA-binding domain"/>
    <property type="match status" value="1"/>
</dbReference>
<dbReference type="GO" id="GO:0008270">
    <property type="term" value="F:zinc ion binding"/>
    <property type="evidence" value="ECO:0007669"/>
    <property type="project" value="InterPro"/>
</dbReference>
<dbReference type="EMBL" id="ML213599">
    <property type="protein sequence ID" value="TFK39376.1"/>
    <property type="molecule type" value="Genomic_DNA"/>
</dbReference>
<evidence type="ECO:0000313" key="2">
    <source>
        <dbReference type="EMBL" id="TFK39376.1"/>
    </source>
</evidence>
<reference evidence="2 3" key="1">
    <citation type="journal article" date="2019" name="Nat. Ecol. Evol.">
        <title>Megaphylogeny resolves global patterns of mushroom evolution.</title>
        <authorList>
            <person name="Varga T."/>
            <person name="Krizsan K."/>
            <person name="Foldi C."/>
            <person name="Dima B."/>
            <person name="Sanchez-Garcia M."/>
            <person name="Sanchez-Ramirez S."/>
            <person name="Szollosi G.J."/>
            <person name="Szarkandi J.G."/>
            <person name="Papp V."/>
            <person name="Albert L."/>
            <person name="Andreopoulos W."/>
            <person name="Angelini C."/>
            <person name="Antonin V."/>
            <person name="Barry K.W."/>
            <person name="Bougher N.L."/>
            <person name="Buchanan P."/>
            <person name="Buyck B."/>
            <person name="Bense V."/>
            <person name="Catcheside P."/>
            <person name="Chovatia M."/>
            <person name="Cooper J."/>
            <person name="Damon W."/>
            <person name="Desjardin D."/>
            <person name="Finy P."/>
            <person name="Geml J."/>
            <person name="Haridas S."/>
            <person name="Hughes K."/>
            <person name="Justo A."/>
            <person name="Karasinski D."/>
            <person name="Kautmanova I."/>
            <person name="Kiss B."/>
            <person name="Kocsube S."/>
            <person name="Kotiranta H."/>
            <person name="LaButti K.M."/>
            <person name="Lechner B.E."/>
            <person name="Liimatainen K."/>
            <person name="Lipzen A."/>
            <person name="Lukacs Z."/>
            <person name="Mihaltcheva S."/>
            <person name="Morgado L.N."/>
            <person name="Niskanen T."/>
            <person name="Noordeloos M.E."/>
            <person name="Ohm R.A."/>
            <person name="Ortiz-Santana B."/>
            <person name="Ovrebo C."/>
            <person name="Racz N."/>
            <person name="Riley R."/>
            <person name="Savchenko A."/>
            <person name="Shiryaev A."/>
            <person name="Soop K."/>
            <person name="Spirin V."/>
            <person name="Szebenyi C."/>
            <person name="Tomsovsky M."/>
            <person name="Tulloss R.E."/>
            <person name="Uehling J."/>
            <person name="Grigoriev I.V."/>
            <person name="Vagvolgyi C."/>
            <person name="Papp T."/>
            <person name="Martin F.M."/>
            <person name="Miettinen O."/>
            <person name="Hibbett D.S."/>
            <person name="Nagy L.G."/>
        </authorList>
    </citation>
    <scope>NUCLEOTIDE SEQUENCE [LARGE SCALE GENOMIC DNA]</scope>
    <source>
        <strain evidence="2 3">CBS 166.37</strain>
    </source>
</reference>
<dbReference type="PROSITE" id="PS50048">
    <property type="entry name" value="ZN2_CY6_FUNGAL_2"/>
    <property type="match status" value="1"/>
</dbReference>
<dbReference type="AlphaFoldDB" id="A0A5C3M4T3"/>
<sequence>MVHTSVPISVQESESESVCQLFKEQQEALRSEQACMLYFGLKDNEEWPEEPPEHLMRRRGPFGHWRSGCNECRRQGLKCEPDSFPCSNCIECGTTEICISGLSNER</sequence>
<feature type="domain" description="Zn(2)-C6 fungal-type" evidence="1">
    <location>
        <begin position="68"/>
        <end position="100"/>
    </location>
</feature>
<name>A0A5C3M4T3_9AGAR</name>
<dbReference type="InterPro" id="IPR001138">
    <property type="entry name" value="Zn2Cys6_DnaBD"/>
</dbReference>
<dbReference type="GO" id="GO:0000981">
    <property type="term" value="F:DNA-binding transcription factor activity, RNA polymerase II-specific"/>
    <property type="evidence" value="ECO:0007669"/>
    <property type="project" value="InterPro"/>
</dbReference>
<keyword evidence="3" id="KW-1185">Reference proteome</keyword>
<dbReference type="InterPro" id="IPR036864">
    <property type="entry name" value="Zn2-C6_fun-type_DNA-bd_sf"/>
</dbReference>
<proteinExistence type="predicted"/>
<protein>
    <recommendedName>
        <fullName evidence="1">Zn(2)-C6 fungal-type domain-containing protein</fullName>
    </recommendedName>
</protein>
<dbReference type="Proteomes" id="UP000308652">
    <property type="component" value="Unassembled WGS sequence"/>
</dbReference>
<organism evidence="2 3">
    <name type="scientific">Crucibulum laeve</name>
    <dbReference type="NCBI Taxonomy" id="68775"/>
    <lineage>
        <taxon>Eukaryota</taxon>
        <taxon>Fungi</taxon>
        <taxon>Dikarya</taxon>
        <taxon>Basidiomycota</taxon>
        <taxon>Agaricomycotina</taxon>
        <taxon>Agaricomycetes</taxon>
        <taxon>Agaricomycetidae</taxon>
        <taxon>Agaricales</taxon>
        <taxon>Agaricineae</taxon>
        <taxon>Nidulariaceae</taxon>
        <taxon>Crucibulum</taxon>
    </lineage>
</organism>
<gene>
    <name evidence="2" type="ORF">BDQ12DRAFT_53603</name>
</gene>
<evidence type="ECO:0000259" key="1">
    <source>
        <dbReference type="PROSITE" id="PS50048"/>
    </source>
</evidence>
<evidence type="ECO:0000313" key="3">
    <source>
        <dbReference type="Proteomes" id="UP000308652"/>
    </source>
</evidence>